<dbReference type="Proteomes" id="UP000309038">
    <property type="component" value="Unassembled WGS sequence"/>
</dbReference>
<evidence type="ECO:0000256" key="1">
    <source>
        <dbReference type="SAM" id="MobiDB-lite"/>
    </source>
</evidence>
<protein>
    <recommendedName>
        <fullName evidence="4">Transposase domain-containing protein</fullName>
    </recommendedName>
</protein>
<feature type="region of interest" description="Disordered" evidence="1">
    <location>
        <begin position="618"/>
        <end position="640"/>
    </location>
</feature>
<evidence type="ECO:0000313" key="3">
    <source>
        <dbReference type="Proteomes" id="UP000309038"/>
    </source>
</evidence>
<dbReference type="PANTHER" id="PTHR46579:SF1">
    <property type="entry name" value="F5_8 TYPE C DOMAIN-CONTAINING PROTEIN"/>
    <property type="match status" value="1"/>
</dbReference>
<comment type="caution">
    <text evidence="2">The sequence shown here is derived from an EMBL/GenBank/DDBJ whole genome shotgun (WGS) entry which is preliminary data.</text>
</comment>
<evidence type="ECO:0000313" key="2">
    <source>
        <dbReference type="EMBL" id="THG94710.1"/>
    </source>
</evidence>
<dbReference type="EMBL" id="SGPJ01000407">
    <property type="protein sequence ID" value="THG94710.1"/>
    <property type="molecule type" value="Genomic_DNA"/>
</dbReference>
<dbReference type="AlphaFoldDB" id="A0A4S4KAS6"/>
<feature type="non-terminal residue" evidence="2">
    <location>
        <position position="1"/>
    </location>
</feature>
<sequence>VIDLRHNLADQECELVSNDNTNSLHSVLQSIIECPALPLSDVQPPPGSPPNTIDVDAGSLTFLQRLDDALASAPHTGDGDTIQQPSYPQVFDCPPTAQEIISQSTSTPFWRVLMLLAAWLHLRHFVSHRAISLILQVFRAILIMLGVLAIQDDAPVTLRTSFCRLGLDDHFHILPMCPVCHRIYPVDTATDAVCTHCGISLFILDGVRITAPSQSSNKAKKPSKAVKAKLQVPVKLPSQMLSQFINSTPHMERELDAWRTQQSQPGKLKAIQDGDIWKTIKAHDDQPFFANNSDRANHDELRLGVTLGFDGFGFARSSFAGRHSTGVLSLCVANLDTHLKYLPQNLLLCGLTPGPKELTGEELQYFMKAFVDDLLMLYDHGVLVQTPSHPAGRRVRLTLIAVCCDHPALCRMCGFADHSTSGYFCPRCMIRQEDLRTPNGVKIDAFPTRDGDTHRQQAQEYAALGNDTKAKDAFFKAHSLRYFELTRLPYFDPVKMTVIDPMHNILLGVVKTQWYNAWIQGKTLREETSGNKVQRELDAIHGYLKVFEMPDWVARVPQKVGYPAGGSLTSDEWKALVMVYCPIIIPLIWSEWSDAAEDEYNRKMDKWRKDEAKRLKRIEKGKRKADGTAEEPKPEPKRRMDRRDADNFLKLAAALKILLARSIALSELDRAQELLQGFLDGFHEIHPDCIKPNFHFITHIFEQIRDYGPVYGFWTFLFERLNKILKTYAVNNHDGGELEVTFFLLASTELHEKSDPQDRLITESARLMQRTSTETRGTLASLAQEVEDAAADINVLLSMGPAIRVELTRAQQSGLIDYYLTKFPALDLVDRASAIHASTSTNFFYNQALVHDYVVINGRKITPSHFNGIAPNSIVQIIVGDNRAIFNQHWRSAYYTPELEIKFWKFNEYLDPLSAGPSALIPISLVRSQACRVAVYKYPKRHNAEESDAEGESAGMPVGRAIKVWATVGVTRDAIVI</sequence>
<organism evidence="2 3">
    <name type="scientific">Hermanssonia centrifuga</name>
    <dbReference type="NCBI Taxonomy" id="98765"/>
    <lineage>
        <taxon>Eukaryota</taxon>
        <taxon>Fungi</taxon>
        <taxon>Dikarya</taxon>
        <taxon>Basidiomycota</taxon>
        <taxon>Agaricomycotina</taxon>
        <taxon>Agaricomycetes</taxon>
        <taxon>Polyporales</taxon>
        <taxon>Meruliaceae</taxon>
        <taxon>Hermanssonia</taxon>
    </lineage>
</organism>
<evidence type="ECO:0008006" key="4">
    <source>
        <dbReference type="Google" id="ProtNLM"/>
    </source>
</evidence>
<feature type="compositionally biased region" description="Basic and acidic residues" evidence="1">
    <location>
        <begin position="624"/>
        <end position="640"/>
    </location>
</feature>
<name>A0A4S4KAS6_9APHY</name>
<proteinExistence type="predicted"/>
<reference evidence="2 3" key="1">
    <citation type="submission" date="2019-02" db="EMBL/GenBank/DDBJ databases">
        <title>Genome sequencing of the rare red list fungi Phlebia centrifuga.</title>
        <authorList>
            <person name="Buettner E."/>
            <person name="Kellner H."/>
        </authorList>
    </citation>
    <scope>NUCLEOTIDE SEQUENCE [LARGE SCALE GENOMIC DNA]</scope>
    <source>
        <strain evidence="2 3">DSM 108282</strain>
    </source>
</reference>
<keyword evidence="3" id="KW-1185">Reference proteome</keyword>
<dbReference type="InterPro" id="IPR004242">
    <property type="entry name" value="Transposase_21"/>
</dbReference>
<dbReference type="PANTHER" id="PTHR46579">
    <property type="entry name" value="F5/8 TYPE C DOMAIN-CONTAINING PROTEIN-RELATED"/>
    <property type="match status" value="1"/>
</dbReference>
<gene>
    <name evidence="2" type="ORF">EW026_g6813</name>
</gene>
<accession>A0A4S4KAS6</accession>
<dbReference type="Pfam" id="PF02992">
    <property type="entry name" value="Transposase_21"/>
    <property type="match status" value="1"/>
</dbReference>